<proteinExistence type="inferred from homology"/>
<dbReference type="GeneID" id="100904872"/>
<reference evidence="5" key="1">
    <citation type="submission" date="2025-08" db="UniProtKB">
        <authorList>
            <consortium name="RefSeq"/>
        </authorList>
    </citation>
    <scope>IDENTIFICATION</scope>
</reference>
<accession>A0AAJ6W0M3</accession>
<dbReference type="GO" id="GO:0019901">
    <property type="term" value="F:protein kinase binding"/>
    <property type="evidence" value="ECO:0007669"/>
    <property type="project" value="TreeGrafter"/>
</dbReference>
<dbReference type="RefSeq" id="XP_003747958.1">
    <property type="nucleotide sequence ID" value="XM_003747910.2"/>
</dbReference>
<dbReference type="PANTHER" id="PTHR13292">
    <property type="entry name" value="AUTOPHAGY-RELATED PROTEIN 101"/>
    <property type="match status" value="1"/>
</dbReference>
<dbReference type="GO" id="GO:1990316">
    <property type="term" value="C:Atg1/ULK1 kinase complex"/>
    <property type="evidence" value="ECO:0007669"/>
    <property type="project" value="TreeGrafter"/>
</dbReference>
<evidence type="ECO:0000256" key="1">
    <source>
        <dbReference type="ARBA" id="ARBA00007130"/>
    </source>
</evidence>
<evidence type="ECO:0000256" key="3">
    <source>
        <dbReference type="ARBA" id="ARBA00023006"/>
    </source>
</evidence>
<dbReference type="InterPro" id="IPR012445">
    <property type="entry name" value="ATG101"/>
</dbReference>
<dbReference type="GO" id="GO:0000045">
    <property type="term" value="P:autophagosome assembly"/>
    <property type="evidence" value="ECO:0007669"/>
    <property type="project" value="TreeGrafter"/>
</dbReference>
<dbReference type="KEGG" id="goe:100904872"/>
<protein>
    <recommendedName>
        <fullName evidence="2">Autophagy-related protein 101</fullName>
    </recommendedName>
</protein>
<dbReference type="PANTHER" id="PTHR13292:SF0">
    <property type="entry name" value="AUTOPHAGY-RELATED PROTEIN 101"/>
    <property type="match status" value="1"/>
</dbReference>
<dbReference type="AlphaFoldDB" id="A0AAJ6W0M3"/>
<evidence type="ECO:0000313" key="5">
    <source>
        <dbReference type="RefSeq" id="XP_003747958.1"/>
    </source>
</evidence>
<dbReference type="Pfam" id="PF07855">
    <property type="entry name" value="ATG101"/>
    <property type="match status" value="1"/>
</dbReference>
<name>A0AAJ6W0M3_9ACAR</name>
<gene>
    <name evidence="5" type="primary">LOC100904872</name>
</gene>
<evidence type="ECO:0000313" key="4">
    <source>
        <dbReference type="Proteomes" id="UP000694867"/>
    </source>
</evidence>
<sequence>MNARHNKFEFTLEGRQVQEAVTGLFHTLLFFRSTGKYHYNENGSSYGIGTIGFEDVTCDFVDFTYVRASSDELNRDISQDVALFSNALRSTEGTGGVQEGQIQLEFYQKKKWRWPFTYESIPWEIWIMKVNIVNLPNESERQKHRCTAGEELAEAVCSVASAMNRNEFVPRARLREDLDLIFETKYPDIQPYLFKVAYQTNLEPTSPSIPSAVRRIFRDTFAL</sequence>
<dbReference type="GO" id="GO:0000407">
    <property type="term" value="C:phagophore assembly site"/>
    <property type="evidence" value="ECO:0007669"/>
    <property type="project" value="TreeGrafter"/>
</dbReference>
<keyword evidence="4" id="KW-1185">Reference proteome</keyword>
<organism evidence="4 5">
    <name type="scientific">Galendromus occidentalis</name>
    <name type="common">western predatory mite</name>
    <dbReference type="NCBI Taxonomy" id="34638"/>
    <lineage>
        <taxon>Eukaryota</taxon>
        <taxon>Metazoa</taxon>
        <taxon>Ecdysozoa</taxon>
        <taxon>Arthropoda</taxon>
        <taxon>Chelicerata</taxon>
        <taxon>Arachnida</taxon>
        <taxon>Acari</taxon>
        <taxon>Parasitiformes</taxon>
        <taxon>Mesostigmata</taxon>
        <taxon>Gamasina</taxon>
        <taxon>Phytoseioidea</taxon>
        <taxon>Phytoseiidae</taxon>
        <taxon>Typhlodrominae</taxon>
        <taxon>Galendromus</taxon>
    </lineage>
</organism>
<dbReference type="Proteomes" id="UP000694867">
    <property type="component" value="Unplaced"/>
</dbReference>
<keyword evidence="3" id="KW-0072">Autophagy</keyword>
<comment type="similarity">
    <text evidence="1">Belongs to the ATG101 family.</text>
</comment>
<evidence type="ECO:0000256" key="2">
    <source>
        <dbReference type="ARBA" id="ARBA00018874"/>
    </source>
</evidence>